<dbReference type="GO" id="GO:0022857">
    <property type="term" value="F:transmembrane transporter activity"/>
    <property type="evidence" value="ECO:0007669"/>
    <property type="project" value="InterPro"/>
</dbReference>
<proteinExistence type="inferred from homology"/>
<name>A0A8J6P992_9FLAO</name>
<dbReference type="EMBL" id="JACVEL010000004">
    <property type="protein sequence ID" value="MBC9812526.1"/>
    <property type="molecule type" value="Genomic_DNA"/>
</dbReference>
<comment type="similarity">
    <text evidence="1">Belongs to the membrane fusion protein (MFP) (TC 8.A.1) family.</text>
</comment>
<sequence>MNKYIVYSILSLGALASCGSESPENGRGTEEKFCLDETFRKKIAFTAASEDLVSETIHLTGSVEANPDKVVSFVSLVSGVVVNTHFSLGDNVRKGQVLVELRSAELSALQAEWSSLKSQIRVAERNLQSVKSMFEEGIASEKDFFAAQSELSVLKANELKISSDLSLYQASPEKGVFQIKAAASGIITAKDVTPGMSVTSDGATLFTISDLNDVWIMANVYAGNVQNIQPGMKVTMTTLSYADEVFEGKISVISSVLDEEAKVLKARIVLDNKDLKLKPGMLVDIHALKESQTKAVSIPTAALIFSDNQNYVLVYKDDCNIEVRKVTILAQNTHRTFISEGLEDKESVISKNQLLVFGAIR</sequence>
<dbReference type="GO" id="GO:0015679">
    <property type="term" value="P:plasma membrane copper ion transport"/>
    <property type="evidence" value="ECO:0007669"/>
    <property type="project" value="TreeGrafter"/>
</dbReference>
<reference evidence="6" key="1">
    <citation type="submission" date="2020-09" db="EMBL/GenBank/DDBJ databases">
        <title>Taishania pollutisoli gen. nov., sp. nov., Isolated from Tetrabromobisphenol A-Contaminated Soil.</title>
        <authorList>
            <person name="Chen Q."/>
        </authorList>
    </citation>
    <scope>NUCLEOTIDE SEQUENCE</scope>
    <source>
        <strain evidence="6">CZZ-1</strain>
    </source>
</reference>
<dbReference type="PANTHER" id="PTHR30097:SF4">
    <property type="entry name" value="SLR6042 PROTEIN"/>
    <property type="match status" value="1"/>
</dbReference>
<feature type="domain" description="Multidrug resistance protein MdtA-like C-terminal permuted SH3" evidence="4">
    <location>
        <begin position="295"/>
        <end position="349"/>
    </location>
</feature>
<dbReference type="GO" id="GO:0060003">
    <property type="term" value="P:copper ion export"/>
    <property type="evidence" value="ECO:0007669"/>
    <property type="project" value="TreeGrafter"/>
</dbReference>
<dbReference type="InterPro" id="IPR051909">
    <property type="entry name" value="MFP_Cation_Efflux"/>
</dbReference>
<comment type="caution">
    <text evidence="6">The sequence shown here is derived from an EMBL/GenBank/DDBJ whole genome shotgun (WGS) entry which is preliminary data.</text>
</comment>
<dbReference type="InterPro" id="IPR058792">
    <property type="entry name" value="Beta-barrel_RND_2"/>
</dbReference>
<evidence type="ECO:0000256" key="2">
    <source>
        <dbReference type="ARBA" id="ARBA00022448"/>
    </source>
</evidence>
<dbReference type="FunFam" id="2.40.30.170:FF:000010">
    <property type="entry name" value="Efflux RND transporter periplasmic adaptor subunit"/>
    <property type="match status" value="1"/>
</dbReference>
<keyword evidence="7" id="KW-1185">Reference proteome</keyword>
<dbReference type="InterPro" id="IPR058627">
    <property type="entry name" value="MdtA-like_C"/>
</dbReference>
<dbReference type="GO" id="GO:0016020">
    <property type="term" value="C:membrane"/>
    <property type="evidence" value="ECO:0007669"/>
    <property type="project" value="InterPro"/>
</dbReference>
<dbReference type="GO" id="GO:0030313">
    <property type="term" value="C:cell envelope"/>
    <property type="evidence" value="ECO:0007669"/>
    <property type="project" value="TreeGrafter"/>
</dbReference>
<dbReference type="SUPFAM" id="SSF111369">
    <property type="entry name" value="HlyD-like secretion proteins"/>
    <property type="match status" value="1"/>
</dbReference>
<dbReference type="InterPro" id="IPR006143">
    <property type="entry name" value="RND_pump_MFP"/>
</dbReference>
<dbReference type="NCBIfam" id="TIGR01730">
    <property type="entry name" value="RND_mfp"/>
    <property type="match status" value="1"/>
</dbReference>
<dbReference type="PANTHER" id="PTHR30097">
    <property type="entry name" value="CATION EFFLUX SYSTEM PROTEIN CUSB"/>
    <property type="match status" value="1"/>
</dbReference>
<dbReference type="Pfam" id="PF25967">
    <property type="entry name" value="RND-MFP_C"/>
    <property type="match status" value="1"/>
</dbReference>
<organism evidence="6 7">
    <name type="scientific">Taishania pollutisoli</name>
    <dbReference type="NCBI Taxonomy" id="2766479"/>
    <lineage>
        <taxon>Bacteria</taxon>
        <taxon>Pseudomonadati</taxon>
        <taxon>Bacteroidota</taxon>
        <taxon>Flavobacteriia</taxon>
        <taxon>Flavobacteriales</taxon>
        <taxon>Crocinitomicaceae</taxon>
        <taxon>Taishania</taxon>
    </lineage>
</organism>
<accession>A0A8J6P992</accession>
<feature type="domain" description="CusB-like beta-barrel" evidence="3">
    <location>
        <begin position="214"/>
        <end position="287"/>
    </location>
</feature>
<evidence type="ECO:0000313" key="6">
    <source>
        <dbReference type="EMBL" id="MBC9812526.1"/>
    </source>
</evidence>
<protein>
    <submittedName>
        <fullName evidence="6">Efflux RND transporter periplasmic adaptor subunit</fullName>
    </submittedName>
</protein>
<keyword evidence="2" id="KW-0813">Transport</keyword>
<evidence type="ECO:0000259" key="4">
    <source>
        <dbReference type="Pfam" id="PF25967"/>
    </source>
</evidence>
<evidence type="ECO:0000256" key="1">
    <source>
        <dbReference type="ARBA" id="ARBA00009477"/>
    </source>
</evidence>
<dbReference type="Gene3D" id="2.40.30.170">
    <property type="match status" value="1"/>
</dbReference>
<dbReference type="RefSeq" id="WP_163489909.1">
    <property type="nucleotide sequence ID" value="NZ_JACVEL010000004.1"/>
</dbReference>
<dbReference type="Proteomes" id="UP000652681">
    <property type="component" value="Unassembled WGS sequence"/>
</dbReference>
<dbReference type="PROSITE" id="PS51257">
    <property type="entry name" value="PROKAR_LIPOPROTEIN"/>
    <property type="match status" value="1"/>
</dbReference>
<dbReference type="Gene3D" id="2.40.420.20">
    <property type="match status" value="1"/>
</dbReference>
<dbReference type="InterPro" id="IPR058647">
    <property type="entry name" value="BSH_CzcB-like"/>
</dbReference>
<evidence type="ECO:0000313" key="7">
    <source>
        <dbReference type="Proteomes" id="UP000652681"/>
    </source>
</evidence>
<evidence type="ECO:0000259" key="3">
    <source>
        <dbReference type="Pfam" id="PF25954"/>
    </source>
</evidence>
<dbReference type="Pfam" id="PF25973">
    <property type="entry name" value="BSH_CzcB"/>
    <property type="match status" value="1"/>
</dbReference>
<dbReference type="Gene3D" id="2.40.50.100">
    <property type="match status" value="1"/>
</dbReference>
<dbReference type="AlphaFoldDB" id="A0A8J6P992"/>
<dbReference type="Pfam" id="PF25954">
    <property type="entry name" value="Beta-barrel_RND_2"/>
    <property type="match status" value="1"/>
</dbReference>
<gene>
    <name evidence="6" type="ORF">H9Y05_08600</name>
</gene>
<evidence type="ECO:0000259" key="5">
    <source>
        <dbReference type="Pfam" id="PF25973"/>
    </source>
</evidence>
<feature type="domain" description="CzcB-like barrel-sandwich hybrid" evidence="5">
    <location>
        <begin position="71"/>
        <end position="210"/>
    </location>
</feature>